<gene>
    <name evidence="1" type="ORF">GCM10010987_56460</name>
    <name evidence="2" type="ORF">XH86_34435</name>
</gene>
<dbReference type="AlphaFoldDB" id="A0A410VEW2"/>
<protein>
    <submittedName>
        <fullName evidence="1">Uncharacterized protein</fullName>
    </submittedName>
</protein>
<reference evidence="1" key="3">
    <citation type="submission" date="2022-12" db="EMBL/GenBank/DDBJ databases">
        <authorList>
            <person name="Sun Q."/>
            <person name="Zhou Y."/>
        </authorList>
    </citation>
    <scope>NUCLEOTIDE SEQUENCE</scope>
    <source>
        <strain evidence="1">CGMCC 1.15034</strain>
    </source>
</reference>
<evidence type="ECO:0000313" key="3">
    <source>
        <dbReference type="Proteomes" id="UP000593880"/>
    </source>
</evidence>
<reference evidence="2 3" key="2">
    <citation type="submission" date="2018-06" db="EMBL/GenBank/DDBJ databases">
        <title>Comparative genomics of rhizobia nodulating Arachis hypogaea in China.</title>
        <authorList>
            <person name="Li Y."/>
        </authorList>
    </citation>
    <scope>NUCLEOTIDE SEQUENCE [LARGE SCALE GENOMIC DNA]</scope>
    <source>
        <strain evidence="2 3">CCBAU 51658</strain>
    </source>
</reference>
<evidence type="ECO:0000313" key="2">
    <source>
        <dbReference type="EMBL" id="QOZ63264.1"/>
    </source>
</evidence>
<evidence type="ECO:0000313" key="1">
    <source>
        <dbReference type="EMBL" id="GGI29838.1"/>
    </source>
</evidence>
<accession>A0A410VEW2</accession>
<dbReference type="EMBL" id="BMHC01000016">
    <property type="protein sequence ID" value="GGI29838.1"/>
    <property type="molecule type" value="Genomic_DNA"/>
</dbReference>
<organism evidence="1 4">
    <name type="scientific">Bradyrhizobium guangdongense</name>
    <dbReference type="NCBI Taxonomy" id="1325090"/>
    <lineage>
        <taxon>Bacteria</taxon>
        <taxon>Pseudomonadati</taxon>
        <taxon>Pseudomonadota</taxon>
        <taxon>Alphaproteobacteria</taxon>
        <taxon>Hyphomicrobiales</taxon>
        <taxon>Nitrobacteraceae</taxon>
        <taxon>Bradyrhizobium</taxon>
    </lineage>
</organism>
<name>A0A410VEW2_9BRAD</name>
<sequence length="167" mass="19009">MTVGRRKLVAAVYLNYRGFAFVIFKDGLNLFNWGVVEVRGSEKREKILARIERLMPSDLRTLVLQMMSPVEVHRPERIRQLNDAIAELAKRSGFEVVFLARREMQARFSHLTRTTRRAIAAAIVKEVPAFARYLPKTNKAWKSEAARMAIFDAAALAFGFLNVQANG</sequence>
<dbReference type="Proteomes" id="UP000593880">
    <property type="component" value="Chromosome"/>
</dbReference>
<dbReference type="RefSeq" id="WP_128968843.1">
    <property type="nucleotide sequence ID" value="NZ_BMHC01000016.1"/>
</dbReference>
<proteinExistence type="predicted"/>
<keyword evidence="3" id="KW-1185">Reference proteome</keyword>
<reference evidence="1" key="1">
    <citation type="journal article" date="2014" name="Int. J. Syst. Evol. Microbiol.">
        <title>Complete genome sequence of Corynebacterium casei LMG S-19264T (=DSM 44701T), isolated from a smear-ripened cheese.</title>
        <authorList>
            <consortium name="US DOE Joint Genome Institute (JGI-PGF)"/>
            <person name="Walter F."/>
            <person name="Albersmeier A."/>
            <person name="Kalinowski J."/>
            <person name="Ruckert C."/>
        </authorList>
    </citation>
    <scope>NUCLEOTIDE SEQUENCE</scope>
    <source>
        <strain evidence="1">CGMCC 1.15034</strain>
    </source>
</reference>
<dbReference type="Proteomes" id="UP000625079">
    <property type="component" value="Unassembled WGS sequence"/>
</dbReference>
<dbReference type="OrthoDB" id="8233349at2"/>
<dbReference type="EMBL" id="CP030057">
    <property type="protein sequence ID" value="QOZ63264.1"/>
    <property type="molecule type" value="Genomic_DNA"/>
</dbReference>
<evidence type="ECO:0000313" key="4">
    <source>
        <dbReference type="Proteomes" id="UP000625079"/>
    </source>
</evidence>